<gene>
    <name evidence="1" type="ORF">E5339_00285</name>
</gene>
<evidence type="ECO:0000313" key="1">
    <source>
        <dbReference type="EMBL" id="TGY73413.1"/>
    </source>
</evidence>
<dbReference type="Proteomes" id="UP000310760">
    <property type="component" value="Unassembled WGS sequence"/>
</dbReference>
<name>A0A4S2FVL4_9BACT</name>
<organism evidence="1 2">
    <name type="scientific">Phocaeicola sartorii</name>
    <dbReference type="NCBI Taxonomy" id="671267"/>
    <lineage>
        <taxon>Bacteria</taxon>
        <taxon>Pseudomonadati</taxon>
        <taxon>Bacteroidota</taxon>
        <taxon>Bacteroidia</taxon>
        <taxon>Bacteroidales</taxon>
        <taxon>Bacteroidaceae</taxon>
        <taxon>Phocaeicola</taxon>
    </lineage>
</organism>
<sequence length="468" mass="55747">MIGTIIGDLAAWTYENERETFWNQLISYNYDKVELSLYAHAYLQAVSINVLSVPNQNVNIVRNTEWSPEEWLRVGGQWLMWQLMCAWNDNLVYPNGNEKLPSVEKEEYYARMFMVGLIRKLRHGYTKSDAYHSDEMFVDFSKHWKWKPWQESISEKDNYSILTCVFRAWDSFYRGFDFTSSIHNAMKWEGNRHLIAMLTASFASAMYGCQYNLIKKKFAKNGQISHLFELYCLGEHFGYHHALCHEMMDENNGFRTFYPKNRALTNVERHFWQSVANPFDRLIFSESDYKNIMKCSPTGWDNRYGLYLDDGWFYVYRSGCLIGRFMLIEEDGYWLIKNVQLSGEQPWREFCNALFCALTESCNLRGFSGKYEDYASIFKYYQGELTCPEKWKNNVSGKFWHGEMMFCTNHISIEEWTKKAENALKNMEPDKQKYAKSMSLRQFGVILFIETLYSKWCSYDNMDWIYEY</sequence>
<dbReference type="EMBL" id="SRYJ01000001">
    <property type="protein sequence ID" value="TGY73413.1"/>
    <property type="molecule type" value="Genomic_DNA"/>
</dbReference>
<proteinExistence type="predicted"/>
<reference evidence="1 2" key="1">
    <citation type="submission" date="2019-04" db="EMBL/GenBank/DDBJ databases">
        <title>Microbes associate with the intestines of laboratory mice.</title>
        <authorList>
            <person name="Navarre W."/>
            <person name="Wong E."/>
            <person name="Huang K."/>
            <person name="Tropini C."/>
            <person name="Ng K."/>
            <person name="Yu B."/>
        </authorList>
    </citation>
    <scope>NUCLEOTIDE SEQUENCE [LARGE SCALE GENOMIC DNA]</scope>
    <source>
        <strain evidence="1 2">NM22_B1</strain>
    </source>
</reference>
<accession>A0A4S2FVL4</accession>
<dbReference type="RefSeq" id="WP_016212954.1">
    <property type="nucleotide sequence ID" value="NZ_SRYJ01000001.1"/>
</dbReference>
<dbReference type="AlphaFoldDB" id="A0A4S2FVL4"/>
<protein>
    <submittedName>
        <fullName evidence="1">Uncharacterized protein</fullName>
    </submittedName>
</protein>
<comment type="caution">
    <text evidence="1">The sequence shown here is derived from an EMBL/GenBank/DDBJ whole genome shotgun (WGS) entry which is preliminary data.</text>
</comment>
<evidence type="ECO:0000313" key="2">
    <source>
        <dbReference type="Proteomes" id="UP000310760"/>
    </source>
</evidence>